<proteinExistence type="predicted"/>
<dbReference type="InterPro" id="IPR018389">
    <property type="entry name" value="DctP_fam"/>
</dbReference>
<dbReference type="EMBL" id="QGUB01000001">
    <property type="protein sequence ID" value="PWW48935.1"/>
    <property type="molecule type" value="Genomic_DNA"/>
</dbReference>
<evidence type="ECO:0000313" key="3">
    <source>
        <dbReference type="EMBL" id="PWW48935.1"/>
    </source>
</evidence>
<organism evidence="3 4">
    <name type="scientific">Melaminivora alkalimesophila</name>
    <dbReference type="NCBI Taxonomy" id="1165852"/>
    <lineage>
        <taxon>Bacteria</taxon>
        <taxon>Pseudomonadati</taxon>
        <taxon>Pseudomonadota</taxon>
        <taxon>Betaproteobacteria</taxon>
        <taxon>Burkholderiales</taxon>
        <taxon>Comamonadaceae</taxon>
        <taxon>Melaminivora</taxon>
    </lineage>
</organism>
<dbReference type="Gene3D" id="3.40.190.170">
    <property type="entry name" value="Bacterial extracellular solute-binding protein, family 7"/>
    <property type="match status" value="1"/>
</dbReference>
<dbReference type="PANTHER" id="PTHR33376:SF5">
    <property type="entry name" value="EXTRACYTOPLASMIC SOLUTE RECEPTOR PROTEIN"/>
    <property type="match status" value="1"/>
</dbReference>
<dbReference type="AlphaFoldDB" id="A0A317RHL3"/>
<dbReference type="InterPro" id="IPR038404">
    <property type="entry name" value="TRAP_DctP_sf"/>
</dbReference>
<dbReference type="Proteomes" id="UP000246483">
    <property type="component" value="Unassembled WGS sequence"/>
</dbReference>
<dbReference type="CDD" id="cd13683">
    <property type="entry name" value="PBP2_TRAP_DctP6_7"/>
    <property type="match status" value="1"/>
</dbReference>
<dbReference type="PROSITE" id="PS51318">
    <property type="entry name" value="TAT"/>
    <property type="match status" value="1"/>
</dbReference>
<evidence type="ECO:0000313" key="4">
    <source>
        <dbReference type="Proteomes" id="UP000246483"/>
    </source>
</evidence>
<keyword evidence="4" id="KW-1185">Reference proteome</keyword>
<sequence>MNGQNEFSRRRILAGSGLAAGALAGLASPLAQAQDKKPRFRWRMQTHWPQGTWYYDAIFKKMAEEIKAATDGELEIEVHHPGSVVRTGDVLRAVQRGNLDSAFTWPAYWIGQIPVAGHLNGNLGTWDSHEEMHFFMYDMGALDVIREAYAERGVYQLGPYSAAGLAVFSKKPVKTVEDFKGFKIRSTGTPAKVFEKLGAAPVAISGEELYQGLQTGVVDGVHWGGVAAGWGMSFQEVTSYILRPNFLGHTNSEVIINMKKWNELGSDHKQILDSVLRATSINSSALFTYNDHKLMQSFVKDFKGQLVQMDPTVMQQVRKYSMEVVEEDAKRDPKYSGKVAGLLKEFMGLTGKM</sequence>
<feature type="signal peptide" evidence="2">
    <location>
        <begin position="1"/>
        <end position="33"/>
    </location>
</feature>
<dbReference type="PANTHER" id="PTHR33376">
    <property type="match status" value="1"/>
</dbReference>
<dbReference type="RefSeq" id="WP_019373793.1">
    <property type="nucleotide sequence ID" value="NZ_ALEE01000372.1"/>
</dbReference>
<dbReference type="GO" id="GO:0055085">
    <property type="term" value="P:transmembrane transport"/>
    <property type="evidence" value="ECO:0007669"/>
    <property type="project" value="InterPro"/>
</dbReference>
<name>A0A317RHL3_9BURK</name>
<dbReference type="OrthoDB" id="9769667at2"/>
<protein>
    <submittedName>
        <fullName evidence="3">TRAP-type mannitol/chloroaromatic compound transport system substrate-binding protein</fullName>
    </submittedName>
</protein>
<dbReference type="InterPro" id="IPR006311">
    <property type="entry name" value="TAT_signal"/>
</dbReference>
<dbReference type="NCBIfam" id="NF037995">
    <property type="entry name" value="TRAP_S1"/>
    <property type="match status" value="1"/>
</dbReference>
<gene>
    <name evidence="3" type="ORF">DFR36_101446</name>
</gene>
<keyword evidence="1 2" id="KW-0732">Signal</keyword>
<evidence type="ECO:0000256" key="1">
    <source>
        <dbReference type="ARBA" id="ARBA00022729"/>
    </source>
</evidence>
<dbReference type="Pfam" id="PF03480">
    <property type="entry name" value="DctP"/>
    <property type="match status" value="1"/>
</dbReference>
<comment type="caution">
    <text evidence="3">The sequence shown here is derived from an EMBL/GenBank/DDBJ whole genome shotgun (WGS) entry which is preliminary data.</text>
</comment>
<feature type="chain" id="PRO_5016329254" evidence="2">
    <location>
        <begin position="34"/>
        <end position="353"/>
    </location>
</feature>
<reference evidence="3 4" key="1">
    <citation type="submission" date="2018-05" db="EMBL/GenBank/DDBJ databases">
        <title>Genomic Encyclopedia of Type Strains, Phase IV (KMG-IV): sequencing the most valuable type-strain genomes for metagenomic binning, comparative biology and taxonomic classification.</title>
        <authorList>
            <person name="Goeker M."/>
        </authorList>
    </citation>
    <scope>NUCLEOTIDE SEQUENCE [LARGE SCALE GENOMIC DNA]</scope>
    <source>
        <strain evidence="3 4">DSM 26006</strain>
    </source>
</reference>
<accession>A0A317RHL3</accession>
<evidence type="ECO:0000256" key="2">
    <source>
        <dbReference type="SAM" id="SignalP"/>
    </source>
</evidence>